<keyword evidence="1" id="KW-1133">Transmembrane helix</keyword>
<dbReference type="Proteomes" id="UP000007490">
    <property type="component" value="Chromosome"/>
</dbReference>
<feature type="transmembrane region" description="Helical" evidence="1">
    <location>
        <begin position="207"/>
        <end position="230"/>
    </location>
</feature>
<dbReference type="EMBL" id="CP002551">
    <property type="protein sequence ID" value="ADZ09135.1"/>
    <property type="molecule type" value="Genomic_DNA"/>
</dbReference>
<accession>F0TBQ8</accession>
<protein>
    <recommendedName>
        <fullName evidence="4">Carotenoid biosynthesis protein</fullName>
    </recommendedName>
</protein>
<evidence type="ECO:0008006" key="4">
    <source>
        <dbReference type="Google" id="ProtNLM"/>
    </source>
</evidence>
<evidence type="ECO:0000313" key="3">
    <source>
        <dbReference type="Proteomes" id="UP000007490"/>
    </source>
</evidence>
<proteinExistence type="predicted"/>
<keyword evidence="1" id="KW-0472">Membrane</keyword>
<dbReference type="InterPro" id="IPR007354">
    <property type="entry name" value="CruF-like"/>
</dbReference>
<dbReference type="eggNOG" id="arCOG02835">
    <property type="taxonomic scope" value="Archaea"/>
</dbReference>
<sequence>MDILLYLNWFIVLVSIILIFLFKPTKLKKTVYPMYFAFFVVTFFCYLFTLMGSKVLIINMLGALWTYTAFGLVLIHSSLSLGNRKTIVFFIIALIIGLVSELLAVKYGYLGRYYYNPELRPFFFGMVPIMSVFSWATIIYLSYTISNLMLKAGIKKPDLKGNKLHWLILIILLSSISGFVATSIDMILDPVVVAGQGWIWIDGGPYYGIPINNFVGWFFVTFIATFLFRLYESVKPKNDGSLTKGSFFTTLSMILLFVMYFFIYAVSAFKMGSPEYILIGVTTMGPLILITLLITVLKFSGKKLEQNNRS</sequence>
<feature type="transmembrane region" description="Helical" evidence="1">
    <location>
        <begin position="122"/>
        <end position="143"/>
    </location>
</feature>
<dbReference type="Pfam" id="PF04240">
    <property type="entry name" value="Caroten_synth"/>
    <property type="match status" value="1"/>
</dbReference>
<dbReference type="KEGG" id="mel:Metbo_0886"/>
<dbReference type="STRING" id="877455.Metbo_0886"/>
<dbReference type="PANTHER" id="PTHR39419">
    <property type="entry name" value="SLL0814 PROTEIN"/>
    <property type="match status" value="1"/>
</dbReference>
<gene>
    <name evidence="2" type="ordered locus">Metbo_0886</name>
</gene>
<keyword evidence="3" id="KW-1185">Reference proteome</keyword>
<feature type="transmembrane region" description="Helical" evidence="1">
    <location>
        <begin position="87"/>
        <end position="110"/>
    </location>
</feature>
<dbReference type="AlphaFoldDB" id="F0TBQ8"/>
<dbReference type="PANTHER" id="PTHR39419:SF1">
    <property type="entry name" value="SLL0814 PROTEIN"/>
    <property type="match status" value="1"/>
</dbReference>
<dbReference type="OrthoDB" id="81641at2157"/>
<organism evidence="2 3">
    <name type="scientific">Methanobacterium lacus (strain AL-21)</name>
    <dbReference type="NCBI Taxonomy" id="877455"/>
    <lineage>
        <taxon>Archaea</taxon>
        <taxon>Methanobacteriati</taxon>
        <taxon>Methanobacteriota</taxon>
        <taxon>Methanomada group</taxon>
        <taxon>Methanobacteria</taxon>
        <taxon>Methanobacteriales</taxon>
        <taxon>Methanobacteriaceae</taxon>
        <taxon>Methanobacterium</taxon>
    </lineage>
</organism>
<evidence type="ECO:0000313" key="2">
    <source>
        <dbReference type="EMBL" id="ADZ09135.1"/>
    </source>
</evidence>
<feature type="transmembrane region" description="Helical" evidence="1">
    <location>
        <begin position="6"/>
        <end position="22"/>
    </location>
</feature>
<feature type="transmembrane region" description="Helical" evidence="1">
    <location>
        <begin position="57"/>
        <end position="75"/>
    </location>
</feature>
<dbReference type="GeneID" id="10277335"/>
<feature type="transmembrane region" description="Helical" evidence="1">
    <location>
        <begin position="276"/>
        <end position="299"/>
    </location>
</feature>
<evidence type="ECO:0000256" key="1">
    <source>
        <dbReference type="SAM" id="Phobius"/>
    </source>
</evidence>
<dbReference type="HOGENOM" id="CLU_907971_0_0_2"/>
<keyword evidence="1" id="KW-0812">Transmembrane</keyword>
<dbReference type="RefSeq" id="WP_013644486.1">
    <property type="nucleotide sequence ID" value="NC_015216.1"/>
</dbReference>
<reference evidence="3" key="1">
    <citation type="submission" date="2011-02" db="EMBL/GenBank/DDBJ databases">
        <title>Complete sequence of Methanobacterium sp. AL-21.</title>
        <authorList>
            <consortium name="US DOE Joint Genome Institute"/>
            <person name="Lucas S."/>
            <person name="Copeland A."/>
            <person name="Lapidus A."/>
            <person name="Cheng J.-F."/>
            <person name="Goodwin L."/>
            <person name="Pitluck S."/>
            <person name="Chertkov O."/>
            <person name="Detter J.C."/>
            <person name="Han C."/>
            <person name="Tapia R."/>
            <person name="Land M."/>
            <person name="Hauser L."/>
            <person name="Kyrpides N."/>
            <person name="Ivanova N."/>
            <person name="Mikhailova N."/>
            <person name="Pagani I."/>
            <person name="Cadillo-Quiroz H."/>
            <person name="Imachi H."/>
            <person name="Zinder S."/>
            <person name="Liu W."/>
            <person name="Woyke T."/>
        </authorList>
    </citation>
    <scope>NUCLEOTIDE SEQUENCE [LARGE SCALE GENOMIC DNA]</scope>
    <source>
        <strain evidence="3">AL-21</strain>
    </source>
</reference>
<reference evidence="2 3" key="2">
    <citation type="journal article" date="2014" name="Int. J. Syst. Evol. Microbiol.">
        <title>Methanobacterium paludis sp. nov. and a novel strain of Methanobacterium lacus isolated from northern peatlands.</title>
        <authorList>
            <person name="Cadillo-Quiroz H."/>
            <person name="Brauer S.L."/>
            <person name="Goodson N."/>
            <person name="Yavitt J.B."/>
            <person name="Zinder S.H."/>
        </authorList>
    </citation>
    <scope>NUCLEOTIDE SEQUENCE [LARGE SCALE GENOMIC DNA]</scope>
    <source>
        <strain evidence="2 3">AL-21</strain>
    </source>
</reference>
<feature type="transmembrane region" description="Helical" evidence="1">
    <location>
        <begin position="164"/>
        <end position="187"/>
    </location>
</feature>
<feature type="transmembrane region" description="Helical" evidence="1">
    <location>
        <begin position="34"/>
        <end position="51"/>
    </location>
</feature>
<feature type="transmembrane region" description="Helical" evidence="1">
    <location>
        <begin position="242"/>
        <end position="264"/>
    </location>
</feature>
<name>F0TBQ8_METLA</name>